<dbReference type="EMBL" id="JAOQKC010000038">
    <property type="protein sequence ID" value="MCU6698525.1"/>
    <property type="molecule type" value="Genomic_DNA"/>
</dbReference>
<protein>
    <submittedName>
        <fullName evidence="2">MBL fold metallo-hydrolase</fullName>
    </submittedName>
</protein>
<evidence type="ECO:0000313" key="2">
    <source>
        <dbReference type="EMBL" id="MCU6698525.1"/>
    </source>
</evidence>
<dbReference type="Gene3D" id="3.60.15.10">
    <property type="entry name" value="Ribonuclease Z/Hydroxyacylglutathione hydrolase-like"/>
    <property type="match status" value="1"/>
</dbReference>
<gene>
    <name evidence="2" type="ORF">OCV63_16815</name>
</gene>
<dbReference type="Pfam" id="PF00753">
    <property type="entry name" value="Lactamase_B"/>
    <property type="match status" value="1"/>
</dbReference>
<dbReference type="InterPro" id="IPR001279">
    <property type="entry name" value="Metallo-B-lactamas"/>
</dbReference>
<proteinExistence type="predicted"/>
<comment type="caution">
    <text evidence="2">The sequence shown here is derived from an EMBL/GenBank/DDBJ whole genome shotgun (WGS) entry which is preliminary data.</text>
</comment>
<organism evidence="2 3">
    <name type="scientific">Laedolimicola ammoniilytica</name>
    <dbReference type="NCBI Taxonomy" id="2981771"/>
    <lineage>
        <taxon>Bacteria</taxon>
        <taxon>Bacillati</taxon>
        <taxon>Bacillota</taxon>
        <taxon>Clostridia</taxon>
        <taxon>Lachnospirales</taxon>
        <taxon>Lachnospiraceae</taxon>
        <taxon>Laedolimicola</taxon>
    </lineage>
</organism>
<evidence type="ECO:0000313" key="3">
    <source>
        <dbReference type="Proteomes" id="UP001652461"/>
    </source>
</evidence>
<keyword evidence="3" id="KW-1185">Reference proteome</keyword>
<feature type="domain" description="Metallo-beta-lactamase" evidence="1">
    <location>
        <begin position="28"/>
        <end position="108"/>
    </location>
</feature>
<accession>A0ABT2S1Q3</accession>
<dbReference type="PANTHER" id="PTHR30619:SF1">
    <property type="entry name" value="RECOMBINATION PROTEIN 2"/>
    <property type="match status" value="1"/>
</dbReference>
<name>A0ABT2S1Q3_9FIRM</name>
<sequence>MIKRCFIPIGHGAFYVESFLGDGQKTIYVVYDCGSMKSVAYLEEWIQKIFKREEEIEAVVISHFDRDHVKGLPYLLQYCKVKKLYLPMVTESERNILEIAFAVRRVGGFTRSLLRAPDKAIERLKLKEDHRPQIIEILENDSLDDNTNKKDKRQSGNNLAQEILGEERSKWSSGKDRVTWNYIPFNFKREEQIQELLKKLKVVLGYVGDINDLEKELGYIWKSADEITREKIKLVYKSMPEKVNTNSMTLFSGEKREGKLVQMVYGEDEMDAYYASVNSGCLYTGDYDASGNEKWDRLKNAYKNYWDEAGVIQLPHHGSQNNFNAKFIKTGCHYIVSVGADGKGKHPSKIVKDCFGRSTEALHIITARENTEVWTEIDN</sequence>
<dbReference type="InterPro" id="IPR036866">
    <property type="entry name" value="RibonucZ/Hydroxyglut_hydro"/>
</dbReference>
<dbReference type="PANTHER" id="PTHR30619">
    <property type="entry name" value="DNA INTERNALIZATION/COMPETENCE PROTEIN COMEC/REC2"/>
    <property type="match status" value="1"/>
</dbReference>
<dbReference type="RefSeq" id="WP_262670948.1">
    <property type="nucleotide sequence ID" value="NZ_JAOQKC010000038.1"/>
</dbReference>
<reference evidence="2 3" key="1">
    <citation type="journal article" date="2021" name="ISME Commun">
        <title>Automated analysis of genomic sequences facilitates high-throughput and comprehensive description of bacteria.</title>
        <authorList>
            <person name="Hitch T.C.A."/>
        </authorList>
    </citation>
    <scope>NUCLEOTIDE SEQUENCE [LARGE SCALE GENOMIC DNA]</scope>
    <source>
        <strain evidence="2 3">Sanger_04</strain>
    </source>
</reference>
<dbReference type="SUPFAM" id="SSF56281">
    <property type="entry name" value="Metallo-hydrolase/oxidoreductase"/>
    <property type="match status" value="1"/>
</dbReference>
<dbReference type="InterPro" id="IPR052159">
    <property type="entry name" value="Competence_DNA_uptake"/>
</dbReference>
<evidence type="ECO:0000259" key="1">
    <source>
        <dbReference type="Pfam" id="PF00753"/>
    </source>
</evidence>
<dbReference type="Proteomes" id="UP001652461">
    <property type="component" value="Unassembled WGS sequence"/>
</dbReference>